<protein>
    <submittedName>
        <fullName evidence="3">ABC transporter substrate-binding protein</fullName>
    </submittedName>
</protein>
<gene>
    <name evidence="3" type="ORF">F8566_14380</name>
</gene>
<dbReference type="EMBL" id="WBMT01000006">
    <property type="protein sequence ID" value="KAB2348940.1"/>
    <property type="molecule type" value="Genomic_DNA"/>
</dbReference>
<comment type="caution">
    <text evidence="3">The sequence shown here is derived from an EMBL/GenBank/DDBJ whole genome shotgun (WGS) entry which is preliminary data.</text>
</comment>
<evidence type="ECO:0000313" key="4">
    <source>
        <dbReference type="Proteomes" id="UP000468735"/>
    </source>
</evidence>
<dbReference type="SUPFAM" id="SSF53850">
    <property type="entry name" value="Periplasmic binding protein-like II"/>
    <property type="match status" value="1"/>
</dbReference>
<dbReference type="InterPro" id="IPR000914">
    <property type="entry name" value="SBP_5_dom"/>
</dbReference>
<dbReference type="PIRSF" id="PIRSF002741">
    <property type="entry name" value="MppA"/>
    <property type="match status" value="1"/>
</dbReference>
<keyword evidence="1" id="KW-0732">Signal</keyword>
<keyword evidence="4" id="KW-1185">Reference proteome</keyword>
<dbReference type="CDD" id="cd08506">
    <property type="entry name" value="PBP2_clavulanate_OppA2"/>
    <property type="match status" value="1"/>
</dbReference>
<dbReference type="GO" id="GO:1904680">
    <property type="term" value="F:peptide transmembrane transporter activity"/>
    <property type="evidence" value="ECO:0007669"/>
    <property type="project" value="TreeGrafter"/>
</dbReference>
<feature type="domain" description="Solute-binding protein family 5" evidence="2">
    <location>
        <begin position="101"/>
        <end position="496"/>
    </location>
</feature>
<dbReference type="Pfam" id="PF00496">
    <property type="entry name" value="SBP_bac_5"/>
    <property type="match status" value="1"/>
</dbReference>
<dbReference type="GO" id="GO:0015833">
    <property type="term" value="P:peptide transport"/>
    <property type="evidence" value="ECO:0007669"/>
    <property type="project" value="TreeGrafter"/>
</dbReference>
<dbReference type="InterPro" id="IPR039424">
    <property type="entry name" value="SBP_5"/>
</dbReference>
<dbReference type="GO" id="GO:0043190">
    <property type="term" value="C:ATP-binding cassette (ABC) transporter complex"/>
    <property type="evidence" value="ECO:0007669"/>
    <property type="project" value="InterPro"/>
</dbReference>
<dbReference type="Gene3D" id="3.40.190.10">
    <property type="entry name" value="Periplasmic binding protein-like II"/>
    <property type="match status" value="1"/>
</dbReference>
<dbReference type="OrthoDB" id="5240629at2"/>
<dbReference type="RefSeq" id="WP_151560714.1">
    <property type="nucleotide sequence ID" value="NZ_WBMT01000006.1"/>
</dbReference>
<feature type="chain" id="PRO_5026107685" evidence="1">
    <location>
        <begin position="24"/>
        <end position="586"/>
    </location>
</feature>
<reference evidence="3 4" key="1">
    <citation type="submission" date="2019-09" db="EMBL/GenBank/DDBJ databases">
        <title>Actinomadura physcomitrii sp. nov., a novel actinomycete isolated from moss [Physcomitrium sphaericum (Ludw) Fuernr].</title>
        <authorList>
            <person name="Zhuang X."/>
            <person name="Liu C."/>
        </authorList>
    </citation>
    <scope>NUCLEOTIDE SEQUENCE [LARGE SCALE GENOMIC DNA]</scope>
    <source>
        <strain evidence="3 4">HMC1</strain>
    </source>
</reference>
<name>A0A6H9Z0V0_9ACTN</name>
<evidence type="ECO:0000259" key="2">
    <source>
        <dbReference type="Pfam" id="PF00496"/>
    </source>
</evidence>
<sequence length="586" mass="63129">MRRTTRRGTAVLAVGVSAALVLAACGGGDEEGGGSGVFDQGSKAIVNPSDAKGGTLQMLRTGDFDSTDPGNMYYATAWNFSRLYARTLVTFKSVGGQGNLEITPDLATGLGQPSADLKTWTYKLRPGIKFSDGTPVTSKDVKYAVARSNYSPEVMEKGPVYFRQYLANPNGYKGPYKDPNLDNFKGVETPDDQTVVFKLAAPFAEFDYLATIPQTAPVPKAADAGAKGGVNYAKGVVSTGPYKLDSYEPGKSIKLSKNPNWDTSDPNRKQLLDNIEVQLGVAADEVDNRQMDGSAHMDVQGNGVNAAARSKILSDPELKKNADNPTSGFLWYTAISRQVEPFTNKDCRIAVQYAVDKTGYQAAYGGTTGGDIASTLMPPSLKAHQKFDLYPNNNGKGDPVKAKEHLAKCGKPNGFTTNISYRTERPKEKAAAESVKASLAKVGITVNIKNYPEDGYTGGVVGDPNFVKKNQLGLMVYGWAADFPSGFGFLQQITDPGALKGTGSSNISHIDLPAIAKQFKDVVQLKDEAARNKVYQEIDKAVMEDASIIPMLYAKNLYYRNPKVTNVFINYGYSGMIDYANLGLAK</sequence>
<dbReference type="InterPro" id="IPR030678">
    <property type="entry name" value="Peptide/Ni-bd"/>
</dbReference>
<proteinExistence type="predicted"/>
<feature type="signal peptide" evidence="1">
    <location>
        <begin position="1"/>
        <end position="23"/>
    </location>
</feature>
<dbReference type="GO" id="GO:0042597">
    <property type="term" value="C:periplasmic space"/>
    <property type="evidence" value="ECO:0007669"/>
    <property type="project" value="UniProtKB-ARBA"/>
</dbReference>
<accession>A0A6H9Z0V0</accession>
<dbReference type="Proteomes" id="UP000468735">
    <property type="component" value="Unassembled WGS sequence"/>
</dbReference>
<organism evidence="3 4">
    <name type="scientific">Actinomadura rudentiformis</name>
    <dbReference type="NCBI Taxonomy" id="359158"/>
    <lineage>
        <taxon>Bacteria</taxon>
        <taxon>Bacillati</taxon>
        <taxon>Actinomycetota</taxon>
        <taxon>Actinomycetes</taxon>
        <taxon>Streptosporangiales</taxon>
        <taxon>Thermomonosporaceae</taxon>
        <taxon>Actinomadura</taxon>
    </lineage>
</organism>
<dbReference type="AlphaFoldDB" id="A0A6H9Z0V0"/>
<dbReference type="PROSITE" id="PS51257">
    <property type="entry name" value="PROKAR_LIPOPROTEIN"/>
    <property type="match status" value="1"/>
</dbReference>
<dbReference type="Gene3D" id="3.10.105.10">
    <property type="entry name" value="Dipeptide-binding Protein, Domain 3"/>
    <property type="match status" value="1"/>
</dbReference>
<dbReference type="PANTHER" id="PTHR30290:SF83">
    <property type="entry name" value="ABC TRANSPORTER SUBSTRATE-BINDING PROTEIN"/>
    <property type="match status" value="1"/>
</dbReference>
<evidence type="ECO:0000256" key="1">
    <source>
        <dbReference type="SAM" id="SignalP"/>
    </source>
</evidence>
<evidence type="ECO:0000313" key="3">
    <source>
        <dbReference type="EMBL" id="KAB2348940.1"/>
    </source>
</evidence>
<dbReference type="PANTHER" id="PTHR30290">
    <property type="entry name" value="PERIPLASMIC BINDING COMPONENT OF ABC TRANSPORTER"/>
    <property type="match status" value="1"/>
</dbReference>